<protein>
    <submittedName>
        <fullName evidence="8">Cytochrome p450</fullName>
    </submittedName>
</protein>
<keyword evidence="4" id="KW-0560">Oxidoreductase</keyword>
<dbReference type="SUPFAM" id="SSF48264">
    <property type="entry name" value="Cytochrome P450"/>
    <property type="match status" value="1"/>
</dbReference>
<keyword evidence="6" id="KW-0503">Monooxygenase</keyword>
<dbReference type="InParanoid" id="A0A078AS85"/>
<dbReference type="InterPro" id="IPR050196">
    <property type="entry name" value="Cytochrome_P450_Monoox"/>
</dbReference>
<evidence type="ECO:0000313" key="9">
    <source>
        <dbReference type="Proteomes" id="UP000039865"/>
    </source>
</evidence>
<dbReference type="GO" id="GO:0016705">
    <property type="term" value="F:oxidoreductase activity, acting on paired donors, with incorporation or reduction of molecular oxygen"/>
    <property type="evidence" value="ECO:0007669"/>
    <property type="project" value="InterPro"/>
</dbReference>
<keyword evidence="9" id="KW-1185">Reference proteome</keyword>
<dbReference type="Proteomes" id="UP000039865">
    <property type="component" value="Unassembled WGS sequence"/>
</dbReference>
<evidence type="ECO:0000256" key="1">
    <source>
        <dbReference type="ARBA" id="ARBA00010617"/>
    </source>
</evidence>
<dbReference type="GO" id="GO:0005506">
    <property type="term" value="F:iron ion binding"/>
    <property type="evidence" value="ECO:0007669"/>
    <property type="project" value="InterPro"/>
</dbReference>
<evidence type="ECO:0000256" key="3">
    <source>
        <dbReference type="ARBA" id="ARBA00022723"/>
    </source>
</evidence>
<evidence type="ECO:0000256" key="7">
    <source>
        <dbReference type="PIRSR" id="PIRSR602401-1"/>
    </source>
</evidence>
<evidence type="ECO:0000256" key="5">
    <source>
        <dbReference type="ARBA" id="ARBA00023004"/>
    </source>
</evidence>
<dbReference type="GO" id="GO:0020037">
    <property type="term" value="F:heme binding"/>
    <property type="evidence" value="ECO:0007669"/>
    <property type="project" value="InterPro"/>
</dbReference>
<proteinExistence type="inferred from homology"/>
<dbReference type="AlphaFoldDB" id="A0A078AS85"/>
<name>A0A078AS85_STYLE</name>
<accession>A0A078AS85</accession>
<comment type="similarity">
    <text evidence="1">Belongs to the cytochrome P450 family.</text>
</comment>
<dbReference type="PANTHER" id="PTHR24291">
    <property type="entry name" value="CYTOCHROME P450 FAMILY 4"/>
    <property type="match status" value="1"/>
</dbReference>
<dbReference type="PRINTS" id="PR00463">
    <property type="entry name" value="EP450I"/>
</dbReference>
<reference evidence="8 9" key="1">
    <citation type="submission" date="2014-06" db="EMBL/GenBank/DDBJ databases">
        <authorList>
            <person name="Swart Estienne"/>
        </authorList>
    </citation>
    <scope>NUCLEOTIDE SEQUENCE [LARGE SCALE GENOMIC DNA]</scope>
    <source>
        <strain evidence="8 9">130c</strain>
    </source>
</reference>
<feature type="binding site" description="axial binding residue" evidence="7">
    <location>
        <position position="418"/>
    </location>
    <ligand>
        <name>heme</name>
        <dbReference type="ChEBI" id="CHEBI:30413"/>
    </ligand>
    <ligandPart>
        <name>Fe</name>
        <dbReference type="ChEBI" id="CHEBI:18248"/>
    </ligandPart>
</feature>
<dbReference type="PANTHER" id="PTHR24291:SF50">
    <property type="entry name" value="BIFUNCTIONAL ALBAFLAVENONE MONOOXYGENASE_TERPENE SYNTHASE"/>
    <property type="match status" value="1"/>
</dbReference>
<evidence type="ECO:0000313" key="8">
    <source>
        <dbReference type="EMBL" id="CDW85044.1"/>
    </source>
</evidence>
<dbReference type="InterPro" id="IPR036396">
    <property type="entry name" value="Cyt_P450_sf"/>
</dbReference>
<dbReference type="PRINTS" id="PR00385">
    <property type="entry name" value="P450"/>
</dbReference>
<comment type="cofactor">
    <cofactor evidence="7">
        <name>heme</name>
        <dbReference type="ChEBI" id="CHEBI:30413"/>
    </cofactor>
</comment>
<dbReference type="GO" id="GO:0004497">
    <property type="term" value="F:monooxygenase activity"/>
    <property type="evidence" value="ECO:0007669"/>
    <property type="project" value="UniProtKB-KW"/>
</dbReference>
<gene>
    <name evidence="8" type="primary">Contig4219.g4516</name>
    <name evidence="8" type="ORF">STYLEM_14114</name>
</gene>
<dbReference type="OrthoDB" id="1470350at2759"/>
<keyword evidence="5 7" id="KW-0408">Iron</keyword>
<dbReference type="InterPro" id="IPR001128">
    <property type="entry name" value="Cyt_P450"/>
</dbReference>
<evidence type="ECO:0000256" key="4">
    <source>
        <dbReference type="ARBA" id="ARBA00023002"/>
    </source>
</evidence>
<organism evidence="8 9">
    <name type="scientific">Stylonychia lemnae</name>
    <name type="common">Ciliate</name>
    <dbReference type="NCBI Taxonomy" id="5949"/>
    <lineage>
        <taxon>Eukaryota</taxon>
        <taxon>Sar</taxon>
        <taxon>Alveolata</taxon>
        <taxon>Ciliophora</taxon>
        <taxon>Intramacronucleata</taxon>
        <taxon>Spirotrichea</taxon>
        <taxon>Stichotrichia</taxon>
        <taxon>Sporadotrichida</taxon>
        <taxon>Oxytrichidae</taxon>
        <taxon>Stylonychinae</taxon>
        <taxon>Stylonychia</taxon>
    </lineage>
</organism>
<dbReference type="InterPro" id="IPR002401">
    <property type="entry name" value="Cyt_P450_E_grp-I"/>
</dbReference>
<sequence>MLLLEYWEGCFGTKLPPLFCDCRTTTQTIVFNDPKLVEEIYTTKSKFMDKHQKFQQILDDMIGKSLGVEKSTQEWADKRKHLTKAFYKDKILVIIKKSIAMTLEKIQTWKEKLKEKDSDQHIIILNKEIQELLDEVVNVSIFGQDNERVTIPYFLNGKFTQMVPGQFARTLLNDILKKLQHPLRASFEIFDKIPLNKQERDTRKNCIKFREHVQTMIDSRRKQMNEPSYIPQTDFLTMILSNPYFEGKDKTIIDDCCNFFNASNVTTSTTLTNLLFFLIRDQDILKKIRDECQRDLKVGDFSKINCEQWQNLATYEALNDCNYLQYCIMETLRYEPPIPVTTLHVFSEDVKIGNFTIKKESSWQVNINELHFNPDEWIRPQEFNPDRFDPSNLLYLTPNGKKRHAMSYGPFFGGNRICLGKTFAESMIKCLSIVIINSIDFEFEDKDLLVRKPLNSILFKEPTYLVRLKPLIS</sequence>
<dbReference type="Gene3D" id="1.10.630.10">
    <property type="entry name" value="Cytochrome P450"/>
    <property type="match status" value="1"/>
</dbReference>
<evidence type="ECO:0000256" key="2">
    <source>
        <dbReference type="ARBA" id="ARBA00022617"/>
    </source>
</evidence>
<dbReference type="Pfam" id="PF00067">
    <property type="entry name" value="p450"/>
    <property type="match status" value="1"/>
</dbReference>
<dbReference type="EMBL" id="CCKQ01013384">
    <property type="protein sequence ID" value="CDW85044.1"/>
    <property type="molecule type" value="Genomic_DNA"/>
</dbReference>
<keyword evidence="3 7" id="KW-0479">Metal-binding</keyword>
<evidence type="ECO:0000256" key="6">
    <source>
        <dbReference type="ARBA" id="ARBA00023033"/>
    </source>
</evidence>
<keyword evidence="2 7" id="KW-0349">Heme</keyword>